<dbReference type="OrthoDB" id="507855at2"/>
<dbReference type="Gene3D" id="3.40.50.150">
    <property type="entry name" value="Vaccinia Virus protein VP39"/>
    <property type="match status" value="1"/>
</dbReference>
<dbReference type="AlphaFoldDB" id="A0A0U4XS88"/>
<dbReference type="RefSeq" id="WP_059314345.1">
    <property type="nucleotide sequence ID" value="NZ_CP013987.1"/>
</dbReference>
<dbReference type="KEGG" id="por:APT59_07890"/>
<proteinExistence type="predicted"/>
<dbReference type="InterPro" id="IPR029063">
    <property type="entry name" value="SAM-dependent_MTases_sf"/>
</dbReference>
<evidence type="ECO:0000313" key="2">
    <source>
        <dbReference type="EMBL" id="ALZ84137.1"/>
    </source>
</evidence>
<dbReference type="Pfam" id="PF08242">
    <property type="entry name" value="Methyltransf_12"/>
    <property type="match status" value="1"/>
</dbReference>
<protein>
    <submittedName>
        <fullName evidence="2">SAM-dependent methyltransferase</fullName>
    </submittedName>
</protein>
<dbReference type="Proteomes" id="UP000064137">
    <property type="component" value="Chromosome"/>
</dbReference>
<dbReference type="PANTHER" id="PTHR42912">
    <property type="entry name" value="METHYLTRANSFERASE"/>
    <property type="match status" value="1"/>
</dbReference>
<feature type="domain" description="Methyltransferase type 12" evidence="1">
    <location>
        <begin position="54"/>
        <end position="150"/>
    </location>
</feature>
<dbReference type="SUPFAM" id="SSF53335">
    <property type="entry name" value="S-adenosyl-L-methionine-dependent methyltransferases"/>
    <property type="match status" value="1"/>
</dbReference>
<organism evidence="2 3">
    <name type="scientific">Pseudomonas oryzihabitans</name>
    <dbReference type="NCBI Taxonomy" id="47885"/>
    <lineage>
        <taxon>Bacteria</taxon>
        <taxon>Pseudomonadati</taxon>
        <taxon>Pseudomonadota</taxon>
        <taxon>Gammaproteobacteria</taxon>
        <taxon>Pseudomonadales</taxon>
        <taxon>Pseudomonadaceae</taxon>
        <taxon>Pseudomonas</taxon>
    </lineage>
</organism>
<dbReference type="InterPro" id="IPR016584">
    <property type="entry name" value="MeTrfase_VrtF"/>
</dbReference>
<reference evidence="2 3" key="1">
    <citation type="submission" date="2016-01" db="EMBL/GenBank/DDBJ databases">
        <title>Annotation of Pseudomonas oryzihabitans USDA-ARS-USMARC-56511.</title>
        <authorList>
            <person name="Harhay G.P."/>
            <person name="Harhay D.M."/>
            <person name="Smith T.P.L."/>
            <person name="Bono J.L."/>
            <person name="Heaton M.P."/>
            <person name="Clawson M.L."/>
            <person name="Chitko-Mckown C.G."/>
            <person name="Capik S.F."/>
            <person name="DeDonder K.D."/>
            <person name="Apley M.D."/>
            <person name="Lubbers B.V."/>
            <person name="White B.J."/>
            <person name="Larson R.L."/>
        </authorList>
    </citation>
    <scope>NUCLEOTIDE SEQUENCE [LARGE SCALE GENOMIC DNA]</scope>
    <source>
        <strain evidence="2 3">USDA-ARS-USMARC-56511</strain>
    </source>
</reference>
<gene>
    <name evidence="2" type="ORF">APT59_07890</name>
</gene>
<dbReference type="CDD" id="cd02440">
    <property type="entry name" value="AdoMet_MTases"/>
    <property type="match status" value="1"/>
</dbReference>
<dbReference type="GO" id="GO:0008168">
    <property type="term" value="F:methyltransferase activity"/>
    <property type="evidence" value="ECO:0007669"/>
    <property type="project" value="UniProtKB-KW"/>
</dbReference>
<keyword evidence="2" id="KW-0808">Transferase</keyword>
<sequence length="225" mass="24178">MGSDSQAGAAVYSPLTLRLYDAWVLGISNRYAWGCPTGEVLLPFFRQHVGRRHLEVGVGTGYYLAKADLPADTEVTLLDLNPASLTAARARLGRLARTLRHDVLEPLDAAVGPFDSIALFYLLHCLPGSLAQKGRAFAQLAPVLAPGGVVFGATILGDAAGHNGFGQRLMTLYNRKGIFGNAGDTLADLERELRRHFVQVELRQVGRVALFSAREPHAGSARAFG</sequence>
<name>A0A0U4XS88_9PSED</name>
<dbReference type="PIRSF" id="PIRSF011491">
    <property type="entry name" value="Mtase_YbcY_prd"/>
    <property type="match status" value="1"/>
</dbReference>
<dbReference type="InterPro" id="IPR013217">
    <property type="entry name" value="Methyltransf_12"/>
</dbReference>
<keyword evidence="2" id="KW-0489">Methyltransferase</keyword>
<evidence type="ECO:0000259" key="1">
    <source>
        <dbReference type="Pfam" id="PF08242"/>
    </source>
</evidence>
<evidence type="ECO:0000313" key="3">
    <source>
        <dbReference type="Proteomes" id="UP000064137"/>
    </source>
</evidence>
<dbReference type="GO" id="GO:0032259">
    <property type="term" value="P:methylation"/>
    <property type="evidence" value="ECO:0007669"/>
    <property type="project" value="UniProtKB-KW"/>
</dbReference>
<accession>A0A0U4XS88</accession>
<dbReference type="InterPro" id="IPR050508">
    <property type="entry name" value="Methyltransf_Superfamily"/>
</dbReference>
<dbReference type="EMBL" id="CP013987">
    <property type="protein sequence ID" value="ALZ84137.1"/>
    <property type="molecule type" value="Genomic_DNA"/>
</dbReference>